<dbReference type="PANTHER" id="PTHR34653:SF1">
    <property type="entry name" value="FLAGELLAR HOOK-BASAL BODY COMPLEX PROTEIN FLIE"/>
    <property type="match status" value="1"/>
</dbReference>
<comment type="similarity">
    <text evidence="2 4">Belongs to the FliE family.</text>
</comment>
<comment type="caution">
    <text evidence="7">The sequence shown here is derived from an EMBL/GenBank/DDBJ whole genome shotgun (WGS) entry which is preliminary data.</text>
</comment>
<dbReference type="EMBL" id="JAAIWM010000001">
    <property type="protein sequence ID" value="NEY70239.1"/>
    <property type="molecule type" value="Genomic_DNA"/>
</dbReference>
<dbReference type="NCBIfam" id="TIGR00205">
    <property type="entry name" value="fliE"/>
    <property type="match status" value="1"/>
</dbReference>
<evidence type="ECO:0000256" key="1">
    <source>
        <dbReference type="ARBA" id="ARBA00004117"/>
    </source>
</evidence>
<keyword evidence="8" id="KW-1185">Reference proteome</keyword>
<dbReference type="HAMAP" id="MF_00724">
    <property type="entry name" value="FliE"/>
    <property type="match status" value="1"/>
</dbReference>
<evidence type="ECO:0000256" key="3">
    <source>
        <dbReference type="ARBA" id="ARBA00023143"/>
    </source>
</evidence>
<keyword evidence="3 4" id="KW-0975">Bacterial flagellum</keyword>
<name>A0A6M0Q3B2_9BACI</name>
<evidence type="ECO:0000256" key="6">
    <source>
        <dbReference type="SAM" id="MobiDB-lite"/>
    </source>
</evidence>
<dbReference type="InterPro" id="IPR001624">
    <property type="entry name" value="FliE"/>
</dbReference>
<reference evidence="7 8" key="1">
    <citation type="submission" date="2020-02" db="EMBL/GenBank/DDBJ databases">
        <title>Bacillus aquiflavi sp. nov., isolated from yellow water of strong flavor Chinese baijiu in Yibin region of China.</title>
        <authorList>
            <person name="Xie J."/>
        </authorList>
    </citation>
    <scope>NUCLEOTIDE SEQUENCE [LARGE SCALE GENOMIC DNA]</scope>
    <source>
        <strain evidence="7 8">SA4</strain>
    </source>
</reference>
<proteinExistence type="inferred from homology"/>
<evidence type="ECO:0000256" key="5">
    <source>
        <dbReference type="NCBIfam" id="TIGR00205"/>
    </source>
</evidence>
<evidence type="ECO:0000313" key="7">
    <source>
        <dbReference type="EMBL" id="NEY70239.1"/>
    </source>
</evidence>
<dbReference type="Pfam" id="PF02049">
    <property type="entry name" value="FliE"/>
    <property type="match status" value="1"/>
</dbReference>
<keyword evidence="7" id="KW-0282">Flagellum</keyword>
<dbReference type="GO" id="GO:0005198">
    <property type="term" value="F:structural molecule activity"/>
    <property type="evidence" value="ECO:0007669"/>
    <property type="project" value="UniProtKB-UniRule"/>
</dbReference>
<protein>
    <recommendedName>
        <fullName evidence="4 5">Flagellar hook-basal body complex protein FliE</fullName>
    </recommendedName>
</protein>
<sequence length="100" mass="11265">MINKISNQPSLFSIDMTAPVKPTPAESQQKFSDFLKNSLNQVNKAQHESDVATNKLANGQKIDLHEVMIASQKASIQFQATMEVRNKVVEAYQEVMRMQV</sequence>
<evidence type="ECO:0000256" key="2">
    <source>
        <dbReference type="ARBA" id="ARBA00009272"/>
    </source>
</evidence>
<dbReference type="GO" id="GO:0071973">
    <property type="term" value="P:bacterial-type flagellum-dependent cell motility"/>
    <property type="evidence" value="ECO:0007669"/>
    <property type="project" value="InterPro"/>
</dbReference>
<organism evidence="7 8">
    <name type="scientific">Bacillus mesophilus</name>
    <dbReference type="NCBI Taxonomy" id="1808955"/>
    <lineage>
        <taxon>Bacteria</taxon>
        <taxon>Bacillati</taxon>
        <taxon>Bacillota</taxon>
        <taxon>Bacilli</taxon>
        <taxon>Bacillales</taxon>
        <taxon>Bacillaceae</taxon>
        <taxon>Bacillus</taxon>
    </lineage>
</organism>
<feature type="compositionally biased region" description="Polar residues" evidence="6">
    <location>
        <begin position="1"/>
        <end position="11"/>
    </location>
</feature>
<feature type="region of interest" description="Disordered" evidence="6">
    <location>
        <begin position="1"/>
        <end position="24"/>
    </location>
</feature>
<evidence type="ECO:0000313" key="8">
    <source>
        <dbReference type="Proteomes" id="UP000481043"/>
    </source>
</evidence>
<dbReference type="AlphaFoldDB" id="A0A6M0Q3B2"/>
<dbReference type="PRINTS" id="PR01006">
    <property type="entry name" value="FLGHOOKFLIE"/>
</dbReference>
<dbReference type="GO" id="GO:0009425">
    <property type="term" value="C:bacterial-type flagellum basal body"/>
    <property type="evidence" value="ECO:0007669"/>
    <property type="project" value="UniProtKB-SubCell"/>
</dbReference>
<dbReference type="PANTHER" id="PTHR34653">
    <property type="match status" value="1"/>
</dbReference>
<gene>
    <name evidence="4 7" type="primary">fliE</name>
    <name evidence="7" type="ORF">G4D63_00670</name>
</gene>
<keyword evidence="7" id="KW-0969">Cilium</keyword>
<evidence type="ECO:0000256" key="4">
    <source>
        <dbReference type="HAMAP-Rule" id="MF_00724"/>
    </source>
</evidence>
<accession>A0A6M0Q3B2</accession>
<dbReference type="GO" id="GO:0003774">
    <property type="term" value="F:cytoskeletal motor activity"/>
    <property type="evidence" value="ECO:0007669"/>
    <property type="project" value="InterPro"/>
</dbReference>
<keyword evidence="7" id="KW-0966">Cell projection</keyword>
<dbReference type="Proteomes" id="UP000481043">
    <property type="component" value="Unassembled WGS sequence"/>
</dbReference>
<comment type="subcellular location">
    <subcellularLocation>
        <location evidence="1 4">Bacterial flagellum basal body</location>
    </subcellularLocation>
</comment>